<feature type="transmembrane region" description="Helical" evidence="7">
    <location>
        <begin position="34"/>
        <end position="60"/>
    </location>
</feature>
<dbReference type="NCBIfam" id="TIGR02228">
    <property type="entry name" value="sigpep_I_arch"/>
    <property type="match status" value="1"/>
</dbReference>
<keyword evidence="2 7" id="KW-0812">Transmembrane</keyword>
<dbReference type="SUPFAM" id="SSF51306">
    <property type="entry name" value="LexA/Signal peptidase"/>
    <property type="match status" value="1"/>
</dbReference>
<evidence type="ECO:0000256" key="1">
    <source>
        <dbReference type="ARBA" id="ARBA00004370"/>
    </source>
</evidence>
<dbReference type="InterPro" id="IPR019533">
    <property type="entry name" value="Peptidase_S26"/>
</dbReference>
<comment type="subcellular location">
    <subcellularLocation>
        <location evidence="1">Membrane</location>
    </subcellularLocation>
</comment>
<keyword evidence="4 7" id="KW-0472">Membrane</keyword>
<dbReference type="Pfam" id="PF10502">
    <property type="entry name" value="Peptidase_S26"/>
    <property type="match status" value="1"/>
</dbReference>
<feature type="domain" description="Peptidase S26" evidence="8">
    <location>
        <begin position="49"/>
        <end position="119"/>
    </location>
</feature>
<evidence type="ECO:0000313" key="10">
    <source>
        <dbReference type="Proteomes" id="UP000199183"/>
    </source>
</evidence>
<dbReference type="STRING" id="640635.SAMN04489806_2135"/>
<feature type="region of interest" description="Disordered" evidence="6">
    <location>
        <begin position="1"/>
        <end position="29"/>
    </location>
</feature>
<dbReference type="AlphaFoldDB" id="A0A1H4NAL3"/>
<protein>
    <recommendedName>
        <fullName evidence="5">Signal peptidase I</fullName>
        <ecNumber evidence="5">3.4.21.89</ecNumber>
    </recommendedName>
</protein>
<dbReference type="InterPro" id="IPR036286">
    <property type="entry name" value="LexA/Signal_pep-like_sf"/>
</dbReference>
<dbReference type="EC" id="3.4.21.89" evidence="5"/>
<dbReference type="EMBL" id="FNRY01000001">
    <property type="protein sequence ID" value="SEB92321.1"/>
    <property type="molecule type" value="Genomic_DNA"/>
</dbReference>
<evidence type="ECO:0000256" key="6">
    <source>
        <dbReference type="SAM" id="MobiDB-lite"/>
    </source>
</evidence>
<evidence type="ECO:0000256" key="5">
    <source>
        <dbReference type="NCBIfam" id="TIGR02228"/>
    </source>
</evidence>
<dbReference type="Proteomes" id="UP000199183">
    <property type="component" value="Unassembled WGS sequence"/>
</dbReference>
<evidence type="ECO:0000313" key="9">
    <source>
        <dbReference type="EMBL" id="SEB92321.1"/>
    </source>
</evidence>
<evidence type="ECO:0000256" key="7">
    <source>
        <dbReference type="SAM" id="Phobius"/>
    </source>
</evidence>
<dbReference type="GO" id="GO:0006465">
    <property type="term" value="P:signal peptide processing"/>
    <property type="evidence" value="ECO:0007669"/>
    <property type="project" value="UniProtKB-UniRule"/>
</dbReference>
<dbReference type="CDD" id="cd06530">
    <property type="entry name" value="S26_SPase_I"/>
    <property type="match status" value="1"/>
</dbReference>
<evidence type="ECO:0000256" key="2">
    <source>
        <dbReference type="ARBA" id="ARBA00022692"/>
    </source>
</evidence>
<accession>A0A1H4NAL3</accession>
<dbReference type="GO" id="GO:0004252">
    <property type="term" value="F:serine-type endopeptidase activity"/>
    <property type="evidence" value="ECO:0007669"/>
    <property type="project" value="UniProtKB-UniRule"/>
</dbReference>
<evidence type="ECO:0000259" key="8">
    <source>
        <dbReference type="Pfam" id="PF10502"/>
    </source>
</evidence>
<dbReference type="GO" id="GO:0016020">
    <property type="term" value="C:membrane"/>
    <property type="evidence" value="ECO:0007669"/>
    <property type="project" value="UniProtKB-SubCell"/>
</dbReference>
<organism evidence="9 10">
    <name type="scientific">Paramicrobacterium humi</name>
    <dbReference type="NCBI Taxonomy" id="640635"/>
    <lineage>
        <taxon>Bacteria</taxon>
        <taxon>Bacillati</taxon>
        <taxon>Actinomycetota</taxon>
        <taxon>Actinomycetes</taxon>
        <taxon>Micrococcales</taxon>
        <taxon>Microbacteriaceae</taxon>
        <taxon>Paramicrobacterium</taxon>
    </lineage>
</organism>
<dbReference type="OrthoDB" id="3178064at2"/>
<evidence type="ECO:0000256" key="3">
    <source>
        <dbReference type="ARBA" id="ARBA00022989"/>
    </source>
</evidence>
<name>A0A1H4NAL3_9MICO</name>
<gene>
    <name evidence="9" type="ORF">SAMN04489806_2135</name>
</gene>
<sequence>MPAHADDAHAEQSNVAPEPTRRSRRRPPSRLRRALSLGTRILGWSVAALCVVLIVAFVVVPRVTGATPYTVLTGSMRPSMPPGTLVVVKPVDFDQIRVGDVVTYQLVSGQPEVVTHRVTAIDVTDEGPRLKTQGDANAIADEKPVRAEQVRGVVWYWAPYIGYVTSGVSGTTKSWAARGVGVLLLGYAAFVVVSSIVKKRRTHS</sequence>
<reference evidence="9 10" key="1">
    <citation type="submission" date="2016-10" db="EMBL/GenBank/DDBJ databases">
        <authorList>
            <person name="de Groot N.N."/>
        </authorList>
    </citation>
    <scope>NUCLEOTIDE SEQUENCE [LARGE SCALE GENOMIC DNA]</scope>
    <source>
        <strain evidence="9 10">DSM 21799</strain>
    </source>
</reference>
<evidence type="ECO:0000256" key="4">
    <source>
        <dbReference type="ARBA" id="ARBA00023136"/>
    </source>
</evidence>
<dbReference type="PANTHER" id="PTHR10806">
    <property type="entry name" value="SIGNAL PEPTIDASE COMPLEX CATALYTIC SUBUNIT SEC11"/>
    <property type="match status" value="1"/>
</dbReference>
<feature type="compositionally biased region" description="Basic and acidic residues" evidence="6">
    <location>
        <begin position="1"/>
        <end position="10"/>
    </location>
</feature>
<proteinExistence type="predicted"/>
<dbReference type="RefSeq" id="WP_091183759.1">
    <property type="nucleotide sequence ID" value="NZ_FNRY01000001.1"/>
</dbReference>
<keyword evidence="10" id="KW-1185">Reference proteome</keyword>
<dbReference type="PANTHER" id="PTHR10806:SF6">
    <property type="entry name" value="SIGNAL PEPTIDASE COMPLEX CATALYTIC SUBUNIT SEC11"/>
    <property type="match status" value="1"/>
</dbReference>
<dbReference type="GO" id="GO:0009003">
    <property type="term" value="F:signal peptidase activity"/>
    <property type="evidence" value="ECO:0007669"/>
    <property type="project" value="UniProtKB-EC"/>
</dbReference>
<feature type="transmembrane region" description="Helical" evidence="7">
    <location>
        <begin position="175"/>
        <end position="197"/>
    </location>
</feature>
<keyword evidence="3 7" id="KW-1133">Transmembrane helix</keyword>
<dbReference type="InterPro" id="IPR001733">
    <property type="entry name" value="Peptidase_S26B"/>
</dbReference>